<keyword evidence="13" id="KW-1185">Reference proteome</keyword>
<dbReference type="InterPro" id="IPR000682">
    <property type="entry name" value="PCMT"/>
</dbReference>
<keyword evidence="6" id="KW-0489">Methyltransferase</keyword>
<dbReference type="Pfam" id="PF01135">
    <property type="entry name" value="PCMT"/>
    <property type="match status" value="1"/>
</dbReference>
<keyword evidence="8" id="KW-0949">S-adenosyl-L-methionine</keyword>
<comment type="caution">
    <text evidence="12">The sequence shown here is derived from an EMBL/GenBank/DDBJ whole genome shotgun (WGS) entry which is preliminary data.</text>
</comment>
<dbReference type="Gene3D" id="3.40.50.150">
    <property type="entry name" value="Vaccinia Virus protein VP39"/>
    <property type="match status" value="1"/>
</dbReference>
<proteinExistence type="inferred from homology"/>
<protein>
    <recommendedName>
        <fullName evidence="4">Protein-L-isoaspartate O-methyltransferase</fullName>
        <ecNumber evidence="3">2.1.1.77</ecNumber>
    </recommendedName>
    <alternativeName>
        <fullName evidence="11">L-isoaspartyl protein carboxyl methyltransferase</fullName>
    </alternativeName>
    <alternativeName>
        <fullName evidence="9">Protein L-isoaspartyl methyltransferase</fullName>
    </alternativeName>
    <alternativeName>
        <fullName evidence="10">Protein-beta-aspartate methyltransferase</fullName>
    </alternativeName>
</protein>
<dbReference type="EMBL" id="JAMTCP010000006">
    <property type="protein sequence ID" value="MCP2258080.1"/>
    <property type="molecule type" value="Genomic_DNA"/>
</dbReference>
<name>A0ABT1HRL4_STRSD</name>
<dbReference type="InterPro" id="IPR029063">
    <property type="entry name" value="SAM-dependent_MTases_sf"/>
</dbReference>
<sequence>MTDVPDSEWRSRAEALVSTLVERGDLVSQHWRAAFTATPRHLFVPRVLRLVDGGYRTLTGDGPGSREEWLSAVYSDDSLVTQHKPHAGGYRLPSGEPLHVPTSSSTMPSLMARMLETLDVRDEHRVLEIGTGTGYNAALLCHRLGDHAVASVDIDPDLVDTARDRLASLGYRPALVTGDGADGVAEHGPYDRIIATAAVPEIPTAWIKQLAPGGKILANVRGNLAGGTLCLLTKEDDDEVMGRFLPMGGHFMWLRSDVDNPHGPDEHPVEPVIDREGSRTTTRLDPVDLDDDGFRFLLQLALRRVRAIGRGRQPDPVDGGDREFVLLAGSDRSRAEVLIEPEPDGLRRVAQTGPRRLWDTVEATALLWHDLGRPTPDEFGLVANNDTQFVWLRHRDAWHRWPLPLV</sequence>
<evidence type="ECO:0000313" key="13">
    <source>
        <dbReference type="Proteomes" id="UP001205311"/>
    </source>
</evidence>
<evidence type="ECO:0000256" key="7">
    <source>
        <dbReference type="ARBA" id="ARBA00022679"/>
    </source>
</evidence>
<comment type="similarity">
    <text evidence="2">Belongs to the methyltransferase superfamily. L-isoaspartyl/D-aspartyl protein methyltransferase family.</text>
</comment>
<dbReference type="CDD" id="cd02440">
    <property type="entry name" value="AdoMet_MTases"/>
    <property type="match status" value="1"/>
</dbReference>
<keyword evidence="5" id="KW-0963">Cytoplasm</keyword>
<dbReference type="SUPFAM" id="SSF53335">
    <property type="entry name" value="S-adenosyl-L-methionine-dependent methyltransferases"/>
    <property type="match status" value="1"/>
</dbReference>
<comment type="subcellular location">
    <subcellularLocation>
        <location evidence="1">Cytoplasm</location>
    </subcellularLocation>
</comment>
<evidence type="ECO:0000256" key="9">
    <source>
        <dbReference type="ARBA" id="ARBA00030757"/>
    </source>
</evidence>
<dbReference type="PANTHER" id="PTHR11579:SF0">
    <property type="entry name" value="PROTEIN-L-ISOASPARTATE(D-ASPARTATE) O-METHYLTRANSFERASE"/>
    <property type="match status" value="1"/>
</dbReference>
<dbReference type="PANTHER" id="PTHR11579">
    <property type="entry name" value="PROTEIN-L-ISOASPARTATE O-METHYLTRANSFERASE"/>
    <property type="match status" value="1"/>
</dbReference>
<dbReference type="Proteomes" id="UP001205311">
    <property type="component" value="Unassembled WGS sequence"/>
</dbReference>
<gene>
    <name evidence="12" type="ORF">LX15_001767</name>
</gene>
<accession>A0ABT1HRL4</accession>
<evidence type="ECO:0000256" key="4">
    <source>
        <dbReference type="ARBA" id="ARBA00013346"/>
    </source>
</evidence>
<organism evidence="12 13">
    <name type="scientific">Streptoalloteichus tenebrarius (strain ATCC 17920 / DSM 40477 / JCM 4838 / CBS 697.72 / NBRC 16177 / NCIMB 11028 / NRRL B-12390 / A12253. 1 / ISP 5477)</name>
    <name type="common">Streptomyces tenebrarius</name>
    <dbReference type="NCBI Taxonomy" id="1933"/>
    <lineage>
        <taxon>Bacteria</taxon>
        <taxon>Bacillati</taxon>
        <taxon>Actinomycetota</taxon>
        <taxon>Actinomycetes</taxon>
        <taxon>Pseudonocardiales</taxon>
        <taxon>Pseudonocardiaceae</taxon>
        <taxon>Streptoalloteichus</taxon>
    </lineage>
</organism>
<evidence type="ECO:0000256" key="11">
    <source>
        <dbReference type="ARBA" id="ARBA00031350"/>
    </source>
</evidence>
<keyword evidence="7" id="KW-0808">Transferase</keyword>
<evidence type="ECO:0000256" key="10">
    <source>
        <dbReference type="ARBA" id="ARBA00031323"/>
    </source>
</evidence>
<dbReference type="PROSITE" id="PS01279">
    <property type="entry name" value="PCMT"/>
    <property type="match status" value="1"/>
</dbReference>
<evidence type="ECO:0000256" key="3">
    <source>
        <dbReference type="ARBA" id="ARBA00011890"/>
    </source>
</evidence>
<evidence type="ECO:0000313" key="12">
    <source>
        <dbReference type="EMBL" id="MCP2258080.1"/>
    </source>
</evidence>
<evidence type="ECO:0000256" key="1">
    <source>
        <dbReference type="ARBA" id="ARBA00004496"/>
    </source>
</evidence>
<evidence type="ECO:0000256" key="6">
    <source>
        <dbReference type="ARBA" id="ARBA00022603"/>
    </source>
</evidence>
<reference evidence="12 13" key="1">
    <citation type="submission" date="2022-06" db="EMBL/GenBank/DDBJ databases">
        <title>Genomic Encyclopedia of Archaeal and Bacterial Type Strains, Phase II (KMG-II): from individual species to whole genera.</title>
        <authorList>
            <person name="Goeker M."/>
        </authorList>
    </citation>
    <scope>NUCLEOTIDE SEQUENCE [LARGE SCALE GENOMIC DNA]</scope>
    <source>
        <strain evidence="12 13">DSM 40477</strain>
    </source>
</reference>
<evidence type="ECO:0000256" key="8">
    <source>
        <dbReference type="ARBA" id="ARBA00022691"/>
    </source>
</evidence>
<evidence type="ECO:0000256" key="5">
    <source>
        <dbReference type="ARBA" id="ARBA00022490"/>
    </source>
</evidence>
<dbReference type="EC" id="2.1.1.77" evidence="3"/>
<evidence type="ECO:0000256" key="2">
    <source>
        <dbReference type="ARBA" id="ARBA00005369"/>
    </source>
</evidence>